<feature type="non-terminal residue" evidence="1">
    <location>
        <position position="58"/>
    </location>
</feature>
<proteinExistence type="predicted"/>
<name>A0A7J6VT24_THATH</name>
<keyword evidence="2" id="KW-1185">Reference proteome</keyword>
<reference evidence="1 2" key="1">
    <citation type="submission" date="2020-06" db="EMBL/GenBank/DDBJ databases">
        <title>Transcriptomic and genomic resources for Thalictrum thalictroides and T. hernandezii: Facilitating candidate gene discovery in an emerging model plant lineage.</title>
        <authorList>
            <person name="Arias T."/>
            <person name="Riano-Pachon D.M."/>
            <person name="Di Stilio V.S."/>
        </authorList>
    </citation>
    <scope>NUCLEOTIDE SEQUENCE [LARGE SCALE GENOMIC DNA]</scope>
    <source>
        <strain evidence="2">cv. WT478/WT964</strain>
        <tissue evidence="1">Leaves</tissue>
    </source>
</reference>
<sequence>VGEETPEDLAFGEDKENELEFTNSELIVCGLILSGLVETIGNWDLKVVILCACLKQRL</sequence>
<feature type="non-terminal residue" evidence="1">
    <location>
        <position position="1"/>
    </location>
</feature>
<dbReference type="AlphaFoldDB" id="A0A7J6VT24"/>
<organism evidence="1 2">
    <name type="scientific">Thalictrum thalictroides</name>
    <name type="common">Rue-anemone</name>
    <name type="synonym">Anemone thalictroides</name>
    <dbReference type="NCBI Taxonomy" id="46969"/>
    <lineage>
        <taxon>Eukaryota</taxon>
        <taxon>Viridiplantae</taxon>
        <taxon>Streptophyta</taxon>
        <taxon>Embryophyta</taxon>
        <taxon>Tracheophyta</taxon>
        <taxon>Spermatophyta</taxon>
        <taxon>Magnoliopsida</taxon>
        <taxon>Ranunculales</taxon>
        <taxon>Ranunculaceae</taxon>
        <taxon>Thalictroideae</taxon>
        <taxon>Thalictrum</taxon>
    </lineage>
</organism>
<evidence type="ECO:0000313" key="1">
    <source>
        <dbReference type="EMBL" id="KAF5188244.1"/>
    </source>
</evidence>
<dbReference type="EMBL" id="JABWDY010027006">
    <property type="protein sequence ID" value="KAF5188244.1"/>
    <property type="molecule type" value="Genomic_DNA"/>
</dbReference>
<accession>A0A7J6VT24</accession>
<dbReference type="Proteomes" id="UP000554482">
    <property type="component" value="Unassembled WGS sequence"/>
</dbReference>
<comment type="caution">
    <text evidence="1">The sequence shown here is derived from an EMBL/GenBank/DDBJ whole genome shotgun (WGS) entry which is preliminary data.</text>
</comment>
<protein>
    <submittedName>
        <fullName evidence="1">Uncharacterized protein</fullName>
    </submittedName>
</protein>
<evidence type="ECO:0000313" key="2">
    <source>
        <dbReference type="Proteomes" id="UP000554482"/>
    </source>
</evidence>
<gene>
    <name evidence="1" type="ORF">FRX31_022169</name>
</gene>